<feature type="region of interest" description="Disordered" evidence="1">
    <location>
        <begin position="66"/>
        <end position="130"/>
    </location>
</feature>
<dbReference type="EMBL" id="CAKOES020001517">
    <property type="protein sequence ID" value="CAH2330856.1"/>
    <property type="molecule type" value="Genomic_DNA"/>
</dbReference>
<evidence type="ECO:0000256" key="1">
    <source>
        <dbReference type="SAM" id="MobiDB-lite"/>
    </source>
</evidence>
<dbReference type="Proteomes" id="UP001295444">
    <property type="component" value="Unassembled WGS sequence"/>
</dbReference>
<sequence>MADGSAANPPHETAEEWAAAFQAKFDAVCRNFWEQLEKRGLPPALKPAKLQQRDKSHQSLPQLTTAQHAAKPPVAPQIPAKSTMGPTRRLTPLQKLQHRRTARYRRRRPHQTPKPARSLPNRKIEAPRALPASSNMRHTVPLVWDREVAAHLLHNSGNQPSWGAHKPGYQTDYL</sequence>
<dbReference type="AlphaFoldDB" id="A0AAD1X0H4"/>
<reference evidence="2" key="1">
    <citation type="submission" date="2022-03" db="EMBL/GenBank/DDBJ databases">
        <authorList>
            <person name="Alioto T."/>
            <person name="Alioto T."/>
            <person name="Gomez Garrido J."/>
        </authorList>
    </citation>
    <scope>NUCLEOTIDE SEQUENCE</scope>
</reference>
<feature type="compositionally biased region" description="Basic residues" evidence="1">
    <location>
        <begin position="96"/>
        <end position="111"/>
    </location>
</feature>
<proteinExistence type="predicted"/>
<accession>A0AAD1X0H4</accession>
<name>A0AAD1X0H4_PELCU</name>
<gene>
    <name evidence="2" type="ORF">PECUL_23A011602</name>
</gene>
<evidence type="ECO:0000313" key="2">
    <source>
        <dbReference type="EMBL" id="CAH2330856.1"/>
    </source>
</evidence>
<feature type="region of interest" description="Disordered" evidence="1">
    <location>
        <begin position="155"/>
        <end position="174"/>
    </location>
</feature>
<comment type="caution">
    <text evidence="2">The sequence shown here is derived from an EMBL/GenBank/DDBJ whole genome shotgun (WGS) entry which is preliminary data.</text>
</comment>
<protein>
    <submittedName>
        <fullName evidence="2">Uncharacterized protein</fullName>
    </submittedName>
</protein>
<keyword evidence="3" id="KW-1185">Reference proteome</keyword>
<evidence type="ECO:0000313" key="3">
    <source>
        <dbReference type="Proteomes" id="UP001295444"/>
    </source>
</evidence>
<organism evidence="2 3">
    <name type="scientific">Pelobates cultripes</name>
    <name type="common">Western spadefoot toad</name>
    <dbReference type="NCBI Taxonomy" id="61616"/>
    <lineage>
        <taxon>Eukaryota</taxon>
        <taxon>Metazoa</taxon>
        <taxon>Chordata</taxon>
        <taxon>Craniata</taxon>
        <taxon>Vertebrata</taxon>
        <taxon>Euteleostomi</taxon>
        <taxon>Amphibia</taxon>
        <taxon>Batrachia</taxon>
        <taxon>Anura</taxon>
        <taxon>Pelobatoidea</taxon>
        <taxon>Pelobatidae</taxon>
        <taxon>Pelobates</taxon>
    </lineage>
</organism>